<dbReference type="OrthoDB" id="10252502at2759"/>
<dbReference type="Proteomes" id="UP000813824">
    <property type="component" value="Unassembled WGS sequence"/>
</dbReference>
<gene>
    <name evidence="14" type="ORF">BXZ70DRAFT_12704</name>
</gene>
<evidence type="ECO:0000256" key="5">
    <source>
        <dbReference type="ARBA" id="ARBA00022502"/>
    </source>
</evidence>
<dbReference type="EC" id="2.4.1.-" evidence="12"/>
<evidence type="ECO:0000313" key="15">
    <source>
        <dbReference type="Proteomes" id="UP000813824"/>
    </source>
</evidence>
<dbReference type="GO" id="GO:0000009">
    <property type="term" value="F:alpha-1,6-mannosyltransferase activity"/>
    <property type="evidence" value="ECO:0007669"/>
    <property type="project" value="InterPro"/>
</dbReference>
<feature type="transmembrane region" description="Helical" evidence="12">
    <location>
        <begin position="384"/>
        <end position="404"/>
    </location>
</feature>
<evidence type="ECO:0000256" key="2">
    <source>
        <dbReference type="ARBA" id="ARBA00004687"/>
    </source>
</evidence>
<evidence type="ECO:0000256" key="3">
    <source>
        <dbReference type="ARBA" id="ARBA00008698"/>
    </source>
</evidence>
<dbReference type="UniPathway" id="UPA00196"/>
<comment type="similarity">
    <text evidence="3 12">Belongs to the PIGV family.</text>
</comment>
<keyword evidence="10 12" id="KW-1133">Transmembrane helix</keyword>
<accession>A0A8K0UY44</accession>
<feature type="signal peptide" evidence="13">
    <location>
        <begin position="1"/>
        <end position="23"/>
    </location>
</feature>
<name>A0A8K0UY44_9AGAR</name>
<feature type="transmembrane region" description="Helical" evidence="12">
    <location>
        <begin position="165"/>
        <end position="194"/>
    </location>
</feature>
<evidence type="ECO:0000256" key="7">
    <source>
        <dbReference type="ARBA" id="ARBA00022679"/>
    </source>
</evidence>
<evidence type="ECO:0000256" key="1">
    <source>
        <dbReference type="ARBA" id="ARBA00004477"/>
    </source>
</evidence>
<evidence type="ECO:0000256" key="13">
    <source>
        <dbReference type="SAM" id="SignalP"/>
    </source>
</evidence>
<dbReference type="GO" id="GO:0004376">
    <property type="term" value="F:GPI mannosyltransferase activity"/>
    <property type="evidence" value="ECO:0007669"/>
    <property type="project" value="InterPro"/>
</dbReference>
<keyword evidence="6 12" id="KW-0328">Glycosyltransferase</keyword>
<feature type="transmembrane region" description="Helical" evidence="12">
    <location>
        <begin position="358"/>
        <end position="377"/>
    </location>
</feature>
<comment type="subcellular location">
    <subcellularLocation>
        <location evidence="1 12">Endoplasmic reticulum membrane</location>
        <topology evidence="1 12">Multi-pass membrane protein</topology>
    </subcellularLocation>
</comment>
<dbReference type="PANTHER" id="PTHR12468:SF2">
    <property type="entry name" value="GPI MANNOSYLTRANSFERASE 2"/>
    <property type="match status" value="1"/>
</dbReference>
<keyword evidence="9 12" id="KW-0256">Endoplasmic reticulum</keyword>
<feature type="transmembrane region" description="Helical" evidence="12">
    <location>
        <begin position="122"/>
        <end position="145"/>
    </location>
</feature>
<dbReference type="InterPro" id="IPR007315">
    <property type="entry name" value="PIG-V/Gpi18"/>
</dbReference>
<dbReference type="PANTHER" id="PTHR12468">
    <property type="entry name" value="GPI MANNOSYLTRANSFERASE 2"/>
    <property type="match status" value="1"/>
</dbReference>
<keyword evidence="8 12" id="KW-0812">Transmembrane</keyword>
<feature type="transmembrane region" description="Helical" evidence="12">
    <location>
        <begin position="269"/>
        <end position="291"/>
    </location>
</feature>
<keyword evidence="13" id="KW-0732">Signal</keyword>
<protein>
    <recommendedName>
        <fullName evidence="4 12">GPI mannosyltransferase 2</fullName>
        <ecNumber evidence="12">2.4.1.-</ecNumber>
    </recommendedName>
</protein>
<sequence length="408" mass="45479">MGLRRFSLAASSLSALLLYAASCLPLFDASPLLLAPSPLLRWDAFHYTSIAANGYVHEHQWAFFPGTPFVMTLAARLLELAGIDQTNHWSNLLAGGALACCLTGSATTLYHLTLHHTHSPNIAYLAALLSLIPTSPVTLRFASYSEPFFTYLSYRGMLYCARTKWLAATCCFVLAGALRSNGFTLSGFILWGLLIDPILNRQKIDPLVVIKATLYTAMTFVPFVTHQVVAYNAFCAADIVSPAPWCSNFPPLIYTYVQSKYWNVGFLRYWTLAQVPNFLMCAPILVILLWFTSIHIRDALIPRLLDTLHPPSASSTTQPKRTPTQRTSPFLSPTFTPHIIHTFLLTLLYIFASHTQIVLRQAAAMPTTYWAAAYLLMEKPRMGRWWVGWSVVWGAVSVVLWAAFLPPA</sequence>
<organism evidence="14 15">
    <name type="scientific">Cristinia sonorae</name>
    <dbReference type="NCBI Taxonomy" id="1940300"/>
    <lineage>
        <taxon>Eukaryota</taxon>
        <taxon>Fungi</taxon>
        <taxon>Dikarya</taxon>
        <taxon>Basidiomycota</taxon>
        <taxon>Agaricomycotina</taxon>
        <taxon>Agaricomycetes</taxon>
        <taxon>Agaricomycetidae</taxon>
        <taxon>Agaricales</taxon>
        <taxon>Pleurotineae</taxon>
        <taxon>Stephanosporaceae</taxon>
        <taxon>Cristinia</taxon>
    </lineage>
</organism>
<keyword evidence="5 12" id="KW-0337">GPI-anchor biosynthesis</keyword>
<keyword evidence="15" id="KW-1185">Reference proteome</keyword>
<evidence type="ECO:0000256" key="4">
    <source>
        <dbReference type="ARBA" id="ARBA00013795"/>
    </source>
</evidence>
<dbReference type="GO" id="GO:0006506">
    <property type="term" value="P:GPI anchor biosynthetic process"/>
    <property type="evidence" value="ECO:0007669"/>
    <property type="project" value="UniProtKB-UniPathway"/>
</dbReference>
<evidence type="ECO:0000256" key="11">
    <source>
        <dbReference type="ARBA" id="ARBA00023136"/>
    </source>
</evidence>
<dbReference type="EMBL" id="JAEVFJ010000001">
    <property type="protein sequence ID" value="KAH8107800.1"/>
    <property type="molecule type" value="Genomic_DNA"/>
</dbReference>
<dbReference type="GO" id="GO:0031501">
    <property type="term" value="C:mannosyltransferase complex"/>
    <property type="evidence" value="ECO:0007669"/>
    <property type="project" value="TreeGrafter"/>
</dbReference>
<feature type="transmembrane region" description="Helical" evidence="12">
    <location>
        <begin position="206"/>
        <end position="224"/>
    </location>
</feature>
<keyword evidence="7 12" id="KW-0808">Transferase</keyword>
<keyword evidence="11 12" id="KW-0472">Membrane</keyword>
<evidence type="ECO:0000256" key="12">
    <source>
        <dbReference type="RuleBase" id="RU363112"/>
    </source>
</evidence>
<evidence type="ECO:0000256" key="10">
    <source>
        <dbReference type="ARBA" id="ARBA00022989"/>
    </source>
</evidence>
<feature type="transmembrane region" description="Helical" evidence="12">
    <location>
        <begin position="92"/>
        <end position="110"/>
    </location>
</feature>
<evidence type="ECO:0000256" key="8">
    <source>
        <dbReference type="ARBA" id="ARBA00022692"/>
    </source>
</evidence>
<comment type="function">
    <text evidence="12">Mannosyltransferase involved in glycosylphosphatidylinositol-anchor biosynthesis.</text>
</comment>
<comment type="pathway">
    <text evidence="2 12">Glycolipid biosynthesis; glycosylphosphatidylinositol-anchor biosynthesis.</text>
</comment>
<evidence type="ECO:0000256" key="9">
    <source>
        <dbReference type="ARBA" id="ARBA00022824"/>
    </source>
</evidence>
<proteinExistence type="inferred from homology"/>
<feature type="transmembrane region" description="Helical" evidence="12">
    <location>
        <begin position="330"/>
        <end position="352"/>
    </location>
</feature>
<dbReference type="GO" id="GO:0005789">
    <property type="term" value="C:endoplasmic reticulum membrane"/>
    <property type="evidence" value="ECO:0007669"/>
    <property type="project" value="UniProtKB-SubCell"/>
</dbReference>
<dbReference type="Pfam" id="PF04188">
    <property type="entry name" value="Mannosyl_trans2"/>
    <property type="match status" value="1"/>
</dbReference>
<comment type="caution">
    <text evidence="14">The sequence shown here is derived from an EMBL/GenBank/DDBJ whole genome shotgun (WGS) entry which is preliminary data.</text>
</comment>
<feature type="chain" id="PRO_5035431806" description="GPI mannosyltransferase 2" evidence="13">
    <location>
        <begin position="24"/>
        <end position="408"/>
    </location>
</feature>
<dbReference type="AlphaFoldDB" id="A0A8K0UY44"/>
<evidence type="ECO:0000256" key="6">
    <source>
        <dbReference type="ARBA" id="ARBA00022676"/>
    </source>
</evidence>
<evidence type="ECO:0000313" key="14">
    <source>
        <dbReference type="EMBL" id="KAH8107800.1"/>
    </source>
</evidence>
<reference evidence="14" key="1">
    <citation type="journal article" date="2021" name="New Phytol.">
        <title>Evolutionary innovations through gain and loss of genes in the ectomycorrhizal Boletales.</title>
        <authorList>
            <person name="Wu G."/>
            <person name="Miyauchi S."/>
            <person name="Morin E."/>
            <person name="Kuo A."/>
            <person name="Drula E."/>
            <person name="Varga T."/>
            <person name="Kohler A."/>
            <person name="Feng B."/>
            <person name="Cao Y."/>
            <person name="Lipzen A."/>
            <person name="Daum C."/>
            <person name="Hundley H."/>
            <person name="Pangilinan J."/>
            <person name="Johnson J."/>
            <person name="Barry K."/>
            <person name="LaButti K."/>
            <person name="Ng V."/>
            <person name="Ahrendt S."/>
            <person name="Min B."/>
            <person name="Choi I.G."/>
            <person name="Park H."/>
            <person name="Plett J.M."/>
            <person name="Magnuson J."/>
            <person name="Spatafora J.W."/>
            <person name="Nagy L.G."/>
            <person name="Henrissat B."/>
            <person name="Grigoriev I.V."/>
            <person name="Yang Z.L."/>
            <person name="Xu J."/>
            <person name="Martin F.M."/>
        </authorList>
    </citation>
    <scope>NUCLEOTIDE SEQUENCE</scope>
    <source>
        <strain evidence="14">KKN 215</strain>
    </source>
</reference>